<evidence type="ECO:0000256" key="14">
    <source>
        <dbReference type="SAM" id="MobiDB-lite"/>
    </source>
</evidence>
<comment type="subunit">
    <text evidence="13">Interacts with the Sec translocase complex via SecD. Specifically interacts with transmembrane segments of nascent integral membrane proteins during membrane integration.</text>
</comment>
<feature type="transmembrane region" description="Helical" evidence="13">
    <location>
        <begin position="464"/>
        <end position="485"/>
    </location>
</feature>
<gene>
    <name evidence="13" type="primary">yidC</name>
    <name evidence="17" type="ORF">SAMN04515666_10499</name>
</gene>
<dbReference type="Gene3D" id="2.70.98.90">
    <property type="match status" value="1"/>
</dbReference>
<dbReference type="PANTHER" id="PTHR12428">
    <property type="entry name" value="OXA1"/>
    <property type="match status" value="1"/>
</dbReference>
<evidence type="ECO:0000259" key="15">
    <source>
        <dbReference type="Pfam" id="PF02096"/>
    </source>
</evidence>
<dbReference type="InterPro" id="IPR001708">
    <property type="entry name" value="YidC/ALB3/OXA1/COX18"/>
</dbReference>
<feature type="transmembrane region" description="Helical" evidence="13">
    <location>
        <begin position="395"/>
        <end position="415"/>
    </location>
</feature>
<keyword evidence="5 13" id="KW-1003">Cell membrane</keyword>
<evidence type="ECO:0000256" key="9">
    <source>
        <dbReference type="ARBA" id="ARBA00023136"/>
    </source>
</evidence>
<evidence type="ECO:0000256" key="11">
    <source>
        <dbReference type="ARBA" id="ARBA00033245"/>
    </source>
</evidence>
<sequence>MKEDNRNLLLAITLSVVVLLGWQYFYGLPQAEKQKQIALQNQQTQSQQATQPSGAPTASGTAPAPAQGSAPAQPGQAPVTAAPAATREAALAAGPRIRIDTPKIAGSLSLTGARIDDVSLKAYHETVDPKSPIIVLLSPAGGPNAYYSDFGWVAGPGANVALPNANTVWTADSQVLTSAKPVTLTWDNGQGLTFKRTIAVDDNAMFSIRDEVENKGTSAVSLYPYGQVVRVGKPATLGYYVLHEGMIGSLGEQGLQEYTYDAIDKEPALGSAAHGKVWKDVLGGFVGITDKYWAAAAIPDQGKKYEGRYSSVQTGSVRTYQADFLGEAVNVAPGASASASSRLFAGAKEVAAIDGYEKNQGIKRFELMIDWGWFYFITKPMFYVMDWVYKHVGNFGIAILVVTVLLKALFFPLASKSYASMAKMKAVQPEMMAIRERYADDKMKQQQALMELYKTQKINPLAGCWPVLVQIPVFFALYKILFITIEMRHAPFYGWIKDLAAPDPTNLFNLFGLLPFTPPAMLHLGIWPILMGITMFVQMKMNPEPPDPVQKMMFTWMPVFFTFLLGSFPAGLVIYWTWNNLLSVTQQGFIMKKHGVKIELWDNIKAMFGKKPAAAAATPAVPAPGKPANSNKK</sequence>
<evidence type="ECO:0000256" key="13">
    <source>
        <dbReference type="HAMAP-Rule" id="MF_01810"/>
    </source>
</evidence>
<feature type="domain" description="Membrane insertase YidC N-terminal" evidence="16">
    <location>
        <begin position="96"/>
        <end position="383"/>
    </location>
</feature>
<dbReference type="InterPro" id="IPR047196">
    <property type="entry name" value="YidC_ALB_C"/>
</dbReference>
<keyword evidence="7 13" id="KW-0653">Protein transport</keyword>
<dbReference type="NCBIfam" id="NF002353">
    <property type="entry name" value="PRK01318.1-4"/>
    <property type="match status" value="1"/>
</dbReference>
<dbReference type="GO" id="GO:0005886">
    <property type="term" value="C:plasma membrane"/>
    <property type="evidence" value="ECO:0007669"/>
    <property type="project" value="UniProtKB-SubCell"/>
</dbReference>
<evidence type="ECO:0000256" key="7">
    <source>
        <dbReference type="ARBA" id="ARBA00022927"/>
    </source>
</evidence>
<keyword evidence="8 13" id="KW-1133">Transmembrane helix</keyword>
<dbReference type="InterPro" id="IPR019998">
    <property type="entry name" value="Membr_insert_YidC"/>
</dbReference>
<dbReference type="Pfam" id="PF02096">
    <property type="entry name" value="60KD_IMP"/>
    <property type="match status" value="1"/>
</dbReference>
<evidence type="ECO:0000256" key="1">
    <source>
        <dbReference type="ARBA" id="ARBA00004429"/>
    </source>
</evidence>
<evidence type="ECO:0000256" key="4">
    <source>
        <dbReference type="ARBA" id="ARBA00022448"/>
    </source>
</evidence>
<feature type="transmembrane region" description="Helical" evidence="13">
    <location>
        <begin position="520"/>
        <end position="537"/>
    </location>
</feature>
<dbReference type="InterPro" id="IPR038221">
    <property type="entry name" value="YidC_periplasmic_sf"/>
</dbReference>
<proteinExistence type="inferred from homology"/>
<dbReference type="InterPro" id="IPR028053">
    <property type="entry name" value="Membr_insert_YidC_N"/>
</dbReference>
<reference evidence="18" key="1">
    <citation type="submission" date="2016-10" db="EMBL/GenBank/DDBJ databases">
        <authorList>
            <person name="Varghese N."/>
            <person name="Submissions S."/>
        </authorList>
    </citation>
    <scope>NUCLEOTIDE SEQUENCE [LARGE SCALE GENOMIC DNA]</scope>
    <source>
        <strain evidence="18">LMG 26383,CCUG 61248,R- 45681</strain>
    </source>
</reference>
<dbReference type="PANTHER" id="PTHR12428:SF65">
    <property type="entry name" value="CYTOCHROME C OXIDASE ASSEMBLY PROTEIN COX18, MITOCHONDRIAL"/>
    <property type="match status" value="1"/>
</dbReference>
<accession>A0A1H7QR73</accession>
<keyword evidence="6 13" id="KW-0812">Transmembrane</keyword>
<evidence type="ECO:0000256" key="12">
    <source>
        <dbReference type="ARBA" id="ARBA00033342"/>
    </source>
</evidence>
<keyword evidence="9 13" id="KW-0472">Membrane</keyword>
<keyword evidence="18" id="KW-1185">Reference proteome</keyword>
<evidence type="ECO:0000256" key="3">
    <source>
        <dbReference type="ARBA" id="ARBA00015325"/>
    </source>
</evidence>
<dbReference type="NCBIfam" id="TIGR03593">
    <property type="entry name" value="yidC_nterm"/>
    <property type="match status" value="1"/>
</dbReference>
<feature type="transmembrane region" description="Helical" evidence="13">
    <location>
        <begin position="6"/>
        <end position="26"/>
    </location>
</feature>
<comment type="similarity">
    <text evidence="2 13">Belongs to the OXA1/ALB3/YidC family. Type 1 subfamily.</text>
</comment>
<evidence type="ECO:0000256" key="5">
    <source>
        <dbReference type="ARBA" id="ARBA00022475"/>
    </source>
</evidence>
<evidence type="ECO:0000256" key="8">
    <source>
        <dbReference type="ARBA" id="ARBA00022989"/>
    </source>
</evidence>
<feature type="region of interest" description="Disordered" evidence="14">
    <location>
        <begin position="39"/>
        <end position="84"/>
    </location>
</feature>
<dbReference type="STRING" id="1036779.SAMN04515666_10499"/>
<dbReference type="GO" id="GO:0015031">
    <property type="term" value="P:protein transport"/>
    <property type="evidence" value="ECO:0007669"/>
    <property type="project" value="UniProtKB-KW"/>
</dbReference>
<evidence type="ECO:0000256" key="10">
    <source>
        <dbReference type="ARBA" id="ARBA00023186"/>
    </source>
</evidence>
<dbReference type="GO" id="GO:0051205">
    <property type="term" value="P:protein insertion into membrane"/>
    <property type="evidence" value="ECO:0007669"/>
    <property type="project" value="TreeGrafter"/>
</dbReference>
<keyword evidence="10 13" id="KW-0143">Chaperone</keyword>
<dbReference type="Pfam" id="PF14849">
    <property type="entry name" value="YidC_periplas"/>
    <property type="match status" value="1"/>
</dbReference>
<protein>
    <recommendedName>
        <fullName evidence="3 13">Membrane protein insertase YidC</fullName>
    </recommendedName>
    <alternativeName>
        <fullName evidence="12 13">Foldase YidC</fullName>
    </alternativeName>
    <alternativeName>
        <fullName evidence="11 13">Membrane integrase YidC</fullName>
    </alternativeName>
    <alternativeName>
        <fullName evidence="13">Membrane protein YidC</fullName>
    </alternativeName>
</protein>
<dbReference type="InterPro" id="IPR028055">
    <property type="entry name" value="YidC/Oxa/ALB_C"/>
</dbReference>
<keyword evidence="4 13" id="KW-0813">Transport</keyword>
<evidence type="ECO:0000259" key="16">
    <source>
        <dbReference type="Pfam" id="PF14849"/>
    </source>
</evidence>
<dbReference type="CDD" id="cd19961">
    <property type="entry name" value="EcYidC-like_peri"/>
    <property type="match status" value="1"/>
</dbReference>
<dbReference type="AlphaFoldDB" id="A0A1H7QR73"/>
<dbReference type="HAMAP" id="MF_01810">
    <property type="entry name" value="YidC_type1"/>
    <property type="match status" value="1"/>
</dbReference>
<evidence type="ECO:0000256" key="6">
    <source>
        <dbReference type="ARBA" id="ARBA00022692"/>
    </source>
</evidence>
<evidence type="ECO:0000313" key="18">
    <source>
        <dbReference type="Proteomes" id="UP000199664"/>
    </source>
</evidence>
<dbReference type="OrthoDB" id="9780552at2"/>
<comment type="subcellular location">
    <subcellularLocation>
        <location evidence="1">Cell inner membrane</location>
        <topology evidence="1">Multi-pass membrane protein</topology>
    </subcellularLocation>
    <subcellularLocation>
        <location evidence="13">Cell membrane</location>
        <topology evidence="13">Multi-pass membrane protein</topology>
    </subcellularLocation>
</comment>
<dbReference type="Proteomes" id="UP000199664">
    <property type="component" value="Unassembled WGS sequence"/>
</dbReference>
<dbReference type="EMBL" id="FOAN01000004">
    <property type="protein sequence ID" value="SEL50389.1"/>
    <property type="molecule type" value="Genomic_DNA"/>
</dbReference>
<organism evidence="17 18">
    <name type="scientific">Bosea lupini</name>
    <dbReference type="NCBI Taxonomy" id="1036779"/>
    <lineage>
        <taxon>Bacteria</taxon>
        <taxon>Pseudomonadati</taxon>
        <taxon>Pseudomonadota</taxon>
        <taxon>Alphaproteobacteria</taxon>
        <taxon>Hyphomicrobiales</taxon>
        <taxon>Boseaceae</taxon>
        <taxon>Bosea</taxon>
    </lineage>
</organism>
<evidence type="ECO:0000256" key="2">
    <source>
        <dbReference type="ARBA" id="ARBA00010527"/>
    </source>
</evidence>
<dbReference type="PRINTS" id="PR00701">
    <property type="entry name" value="60KDINNERMP"/>
</dbReference>
<dbReference type="RefSeq" id="WP_091834740.1">
    <property type="nucleotide sequence ID" value="NZ_FOAN01000004.1"/>
</dbReference>
<comment type="function">
    <text evidence="13">Required for the insertion and/or proper folding and/or complex formation of integral membrane proteins into the membrane. Involved in integration of membrane proteins that insert both dependently and independently of the Sec translocase complex, as well as at least some lipoproteins. Aids folding of multispanning membrane proteins.</text>
</comment>
<dbReference type="NCBIfam" id="TIGR03592">
    <property type="entry name" value="yidC_oxa1_cterm"/>
    <property type="match status" value="1"/>
</dbReference>
<feature type="domain" description="Membrane insertase YidC/Oxa/ALB C-terminal" evidence="15">
    <location>
        <begin position="395"/>
        <end position="592"/>
    </location>
</feature>
<dbReference type="CDD" id="cd20070">
    <property type="entry name" value="5TM_YidC_Alb3"/>
    <property type="match status" value="1"/>
</dbReference>
<evidence type="ECO:0000313" key="17">
    <source>
        <dbReference type="EMBL" id="SEL50389.1"/>
    </source>
</evidence>
<feature type="transmembrane region" description="Helical" evidence="13">
    <location>
        <begin position="558"/>
        <end position="578"/>
    </location>
</feature>
<dbReference type="GO" id="GO:0032977">
    <property type="term" value="F:membrane insertase activity"/>
    <property type="evidence" value="ECO:0007669"/>
    <property type="project" value="InterPro"/>
</dbReference>
<dbReference type="PRINTS" id="PR01900">
    <property type="entry name" value="YIDCPROTEIN"/>
</dbReference>
<name>A0A1H7QR73_9HYPH</name>